<keyword evidence="2" id="KW-1185">Reference proteome</keyword>
<organism evidence="1 2">
    <name type="scientific">Suillus luteus UH-Slu-Lm8-n1</name>
    <dbReference type="NCBI Taxonomy" id="930992"/>
    <lineage>
        <taxon>Eukaryota</taxon>
        <taxon>Fungi</taxon>
        <taxon>Dikarya</taxon>
        <taxon>Basidiomycota</taxon>
        <taxon>Agaricomycotina</taxon>
        <taxon>Agaricomycetes</taxon>
        <taxon>Agaricomycetidae</taxon>
        <taxon>Boletales</taxon>
        <taxon>Suillineae</taxon>
        <taxon>Suillaceae</taxon>
        <taxon>Suillus</taxon>
    </lineage>
</organism>
<evidence type="ECO:0000313" key="2">
    <source>
        <dbReference type="Proteomes" id="UP000054485"/>
    </source>
</evidence>
<gene>
    <name evidence="1" type="ORF">CY34DRAFT_806031</name>
</gene>
<evidence type="ECO:0000313" key="1">
    <source>
        <dbReference type="EMBL" id="KIK41438.1"/>
    </source>
</evidence>
<dbReference type="Proteomes" id="UP000054485">
    <property type="component" value="Unassembled WGS sequence"/>
</dbReference>
<proteinExistence type="predicted"/>
<dbReference type="HOGENOM" id="CLU_2387633_0_0_1"/>
<sequence length="94" mass="10524">MQQLSELCDALLHFCNSNLNGPLLVFELFYYPLLIFSRVTSIPSLSLKTAMQSFLVPLQLFICGPNLSECPGRCLFVSTERLQGLTLRKSEGNP</sequence>
<protein>
    <submittedName>
        <fullName evidence="1">Uncharacterized protein</fullName>
    </submittedName>
</protein>
<dbReference type="InParanoid" id="A0A0D0BDN8"/>
<reference evidence="2" key="2">
    <citation type="submission" date="2015-01" db="EMBL/GenBank/DDBJ databases">
        <title>Evolutionary Origins and Diversification of the Mycorrhizal Mutualists.</title>
        <authorList>
            <consortium name="DOE Joint Genome Institute"/>
            <consortium name="Mycorrhizal Genomics Consortium"/>
            <person name="Kohler A."/>
            <person name="Kuo A."/>
            <person name="Nagy L.G."/>
            <person name="Floudas D."/>
            <person name="Copeland A."/>
            <person name="Barry K.W."/>
            <person name="Cichocki N."/>
            <person name="Veneault-Fourrey C."/>
            <person name="LaButti K."/>
            <person name="Lindquist E.A."/>
            <person name="Lipzen A."/>
            <person name="Lundell T."/>
            <person name="Morin E."/>
            <person name="Murat C."/>
            <person name="Riley R."/>
            <person name="Ohm R."/>
            <person name="Sun H."/>
            <person name="Tunlid A."/>
            <person name="Henrissat B."/>
            <person name="Grigoriev I.V."/>
            <person name="Hibbett D.S."/>
            <person name="Martin F."/>
        </authorList>
    </citation>
    <scope>NUCLEOTIDE SEQUENCE [LARGE SCALE GENOMIC DNA]</scope>
    <source>
        <strain evidence="2">UH-Slu-Lm8-n1</strain>
    </source>
</reference>
<name>A0A0D0BDN8_9AGAM</name>
<dbReference type="EMBL" id="KN835268">
    <property type="protein sequence ID" value="KIK41438.1"/>
    <property type="molecule type" value="Genomic_DNA"/>
</dbReference>
<dbReference type="AlphaFoldDB" id="A0A0D0BDN8"/>
<accession>A0A0D0BDN8</accession>
<reference evidence="1 2" key="1">
    <citation type="submission" date="2014-04" db="EMBL/GenBank/DDBJ databases">
        <authorList>
            <consortium name="DOE Joint Genome Institute"/>
            <person name="Kuo A."/>
            <person name="Ruytinx J."/>
            <person name="Rineau F."/>
            <person name="Colpaert J."/>
            <person name="Kohler A."/>
            <person name="Nagy L.G."/>
            <person name="Floudas D."/>
            <person name="Copeland A."/>
            <person name="Barry K.W."/>
            <person name="Cichocki N."/>
            <person name="Veneault-Fourrey C."/>
            <person name="LaButti K."/>
            <person name="Lindquist E.A."/>
            <person name="Lipzen A."/>
            <person name="Lundell T."/>
            <person name="Morin E."/>
            <person name="Murat C."/>
            <person name="Sun H."/>
            <person name="Tunlid A."/>
            <person name="Henrissat B."/>
            <person name="Grigoriev I.V."/>
            <person name="Hibbett D.S."/>
            <person name="Martin F."/>
            <person name="Nordberg H.P."/>
            <person name="Cantor M.N."/>
            <person name="Hua S.X."/>
        </authorList>
    </citation>
    <scope>NUCLEOTIDE SEQUENCE [LARGE SCALE GENOMIC DNA]</scope>
    <source>
        <strain evidence="1 2">UH-Slu-Lm8-n1</strain>
    </source>
</reference>